<evidence type="ECO:0000313" key="10">
    <source>
        <dbReference type="Proteomes" id="UP000578697"/>
    </source>
</evidence>
<dbReference type="PANTHER" id="PTHR30473:SF1">
    <property type="entry name" value="PHOH-LIKE PROTEIN"/>
    <property type="match status" value="1"/>
</dbReference>
<dbReference type="Proteomes" id="UP000578697">
    <property type="component" value="Unassembled WGS sequence"/>
</dbReference>
<keyword evidence="5" id="KW-0067">ATP-binding</keyword>
<reference evidence="9 11" key="1">
    <citation type="submission" date="2018-08" db="EMBL/GenBank/DDBJ databases">
        <title>The first complete genome of Treponema rectale (CHPAT), a commensal spirochete of the bovine rectum.</title>
        <authorList>
            <person name="Staton G.J."/>
            <person name="Clegg S.R."/>
            <person name="Carter S.D."/>
            <person name="Radford A.D."/>
            <person name="Darby A."/>
            <person name="Hall N."/>
            <person name="Birtles R.J."/>
            <person name="Evans N.J."/>
        </authorList>
    </citation>
    <scope>NUCLEOTIDE SEQUENCE [LARGE SCALE GENOMIC DNA]</scope>
    <source>
        <strain evidence="9 11">CHPA</strain>
    </source>
</reference>
<dbReference type="EMBL" id="JACHFR010000001">
    <property type="protein sequence ID" value="MBB5217907.1"/>
    <property type="molecule type" value="Genomic_DNA"/>
</dbReference>
<dbReference type="AlphaFoldDB" id="A0A840S8C4"/>
<dbReference type="RefSeq" id="WP_184651348.1">
    <property type="nucleotide sequence ID" value="NZ_JACHFR010000001.1"/>
</dbReference>
<keyword evidence="4" id="KW-0547">Nucleotide-binding</keyword>
<dbReference type="Proteomes" id="UP000593591">
    <property type="component" value="Chromosome"/>
</dbReference>
<evidence type="ECO:0000256" key="2">
    <source>
        <dbReference type="ARBA" id="ARBA00010393"/>
    </source>
</evidence>
<keyword evidence="10" id="KW-1185">Reference proteome</keyword>
<dbReference type="EMBL" id="CP031517">
    <property type="protein sequence ID" value="QOS40373.1"/>
    <property type="molecule type" value="Genomic_DNA"/>
</dbReference>
<proteinExistence type="inferred from homology"/>
<name>A0A840S8C4_9SPIR</name>
<organism evidence="8 10">
    <name type="scientific">Treponema rectale</name>
    <dbReference type="NCBI Taxonomy" id="744512"/>
    <lineage>
        <taxon>Bacteria</taxon>
        <taxon>Pseudomonadati</taxon>
        <taxon>Spirochaetota</taxon>
        <taxon>Spirochaetia</taxon>
        <taxon>Spirochaetales</taxon>
        <taxon>Treponemataceae</taxon>
        <taxon>Treponema</taxon>
    </lineage>
</organism>
<dbReference type="GO" id="GO:0005524">
    <property type="term" value="F:ATP binding"/>
    <property type="evidence" value="ECO:0007669"/>
    <property type="project" value="UniProtKB-KW"/>
</dbReference>
<dbReference type="InterPro" id="IPR003714">
    <property type="entry name" value="PhoH"/>
</dbReference>
<evidence type="ECO:0000313" key="11">
    <source>
        <dbReference type="Proteomes" id="UP000593591"/>
    </source>
</evidence>
<accession>A0A840S8C4</accession>
<evidence type="ECO:0000313" key="8">
    <source>
        <dbReference type="EMBL" id="MBB5217907.1"/>
    </source>
</evidence>
<dbReference type="KEGG" id="trc:DYE49_07840"/>
<dbReference type="SUPFAM" id="SSF52540">
    <property type="entry name" value="P-loop containing nucleoside triphosphate hydrolases"/>
    <property type="match status" value="1"/>
</dbReference>
<dbReference type="InterPro" id="IPR027417">
    <property type="entry name" value="P-loop_NTPase"/>
</dbReference>
<evidence type="ECO:0000256" key="6">
    <source>
        <dbReference type="ARBA" id="ARBA00039970"/>
    </source>
</evidence>
<dbReference type="GO" id="GO:0005829">
    <property type="term" value="C:cytosol"/>
    <property type="evidence" value="ECO:0007669"/>
    <property type="project" value="TreeGrafter"/>
</dbReference>
<feature type="domain" description="PhoH-like protein" evidence="7">
    <location>
        <begin position="116"/>
        <end position="319"/>
    </location>
</feature>
<sequence>MSAYTIIVPDSTVLQRVCGTNDSNLKLIESYLGEPLFACGNELSIDGRNPENEQKFNFIINRILDEIADGSSELSDCELVESVLNTVPCSIQRSCEKEHELFVRNSITVSGGLRRVYPKTKGQSDFIQLMRSCDMVFATGPAGSGKTFLAVAEALRLLLSHQVNTIILTRPVVEAGESLGYLPGALEDKINPYIRPLFDAMNTILPRETVKKLCESSAIEIAPLAYMRGRTLNDCAVILDEAQNTTPEQMKMFLTRLGENSKMFITGDITQVDLPKRVPSGLIHALKILDGIPGIAIKKLTAEDVVRNELVRKIIGAYENEERQN</sequence>
<dbReference type="FunFam" id="3.40.50.300:FF:000013">
    <property type="entry name" value="PhoH family ATPase"/>
    <property type="match status" value="1"/>
</dbReference>
<reference evidence="8 10" key="2">
    <citation type="submission" date="2020-08" db="EMBL/GenBank/DDBJ databases">
        <title>Genomic Encyclopedia of Type Strains, Phase IV (KMG-IV): sequencing the most valuable type-strain genomes for metagenomic binning, comparative biology and taxonomic classification.</title>
        <authorList>
            <person name="Goeker M."/>
        </authorList>
    </citation>
    <scope>NUCLEOTIDE SEQUENCE [LARGE SCALE GENOMIC DNA]</scope>
    <source>
        <strain evidence="8 10">DSM 103679</strain>
    </source>
</reference>
<keyword evidence="3" id="KW-0963">Cytoplasm</keyword>
<dbReference type="InterPro" id="IPR051451">
    <property type="entry name" value="PhoH2-like"/>
</dbReference>
<comment type="similarity">
    <text evidence="2">Belongs to the PhoH family.</text>
</comment>
<evidence type="ECO:0000256" key="1">
    <source>
        <dbReference type="ARBA" id="ARBA00004496"/>
    </source>
</evidence>
<evidence type="ECO:0000256" key="4">
    <source>
        <dbReference type="ARBA" id="ARBA00022741"/>
    </source>
</evidence>
<evidence type="ECO:0000256" key="3">
    <source>
        <dbReference type="ARBA" id="ARBA00022490"/>
    </source>
</evidence>
<evidence type="ECO:0000256" key="5">
    <source>
        <dbReference type="ARBA" id="ARBA00022840"/>
    </source>
</evidence>
<dbReference type="PANTHER" id="PTHR30473">
    <property type="entry name" value="PROTEIN PHOH"/>
    <property type="match status" value="1"/>
</dbReference>
<evidence type="ECO:0000259" key="7">
    <source>
        <dbReference type="Pfam" id="PF02562"/>
    </source>
</evidence>
<dbReference type="Gene3D" id="3.40.50.300">
    <property type="entry name" value="P-loop containing nucleotide triphosphate hydrolases"/>
    <property type="match status" value="1"/>
</dbReference>
<protein>
    <recommendedName>
        <fullName evidence="6">PhoH-like protein</fullName>
    </recommendedName>
</protein>
<gene>
    <name evidence="9" type="ORF">DYE49_07840</name>
    <name evidence="8" type="ORF">HNP77_000251</name>
</gene>
<comment type="subcellular location">
    <subcellularLocation>
        <location evidence="1">Cytoplasm</location>
    </subcellularLocation>
</comment>
<evidence type="ECO:0000313" key="9">
    <source>
        <dbReference type="EMBL" id="QOS40373.1"/>
    </source>
</evidence>
<dbReference type="Pfam" id="PF02562">
    <property type="entry name" value="PhoH"/>
    <property type="match status" value="1"/>
</dbReference>